<organism evidence="1 2">
    <name type="scientific">Trifolium pratense</name>
    <name type="common">Red clover</name>
    <dbReference type="NCBI Taxonomy" id="57577"/>
    <lineage>
        <taxon>Eukaryota</taxon>
        <taxon>Viridiplantae</taxon>
        <taxon>Streptophyta</taxon>
        <taxon>Embryophyta</taxon>
        <taxon>Tracheophyta</taxon>
        <taxon>Spermatophyta</taxon>
        <taxon>Magnoliopsida</taxon>
        <taxon>eudicotyledons</taxon>
        <taxon>Gunneridae</taxon>
        <taxon>Pentapetalae</taxon>
        <taxon>rosids</taxon>
        <taxon>fabids</taxon>
        <taxon>Fabales</taxon>
        <taxon>Fabaceae</taxon>
        <taxon>Papilionoideae</taxon>
        <taxon>50 kb inversion clade</taxon>
        <taxon>NPAAA clade</taxon>
        <taxon>Hologalegina</taxon>
        <taxon>IRL clade</taxon>
        <taxon>Trifolieae</taxon>
        <taxon>Trifolium</taxon>
    </lineage>
</organism>
<reference evidence="1 2" key="2">
    <citation type="journal article" date="2017" name="Front. Plant Sci.">
        <title>Gene Classification and Mining of Molecular Markers Useful in Red Clover (Trifolium pratense) Breeding.</title>
        <authorList>
            <person name="Istvanek J."/>
            <person name="Dluhosova J."/>
            <person name="Dluhos P."/>
            <person name="Patkova L."/>
            <person name="Nedelnik J."/>
            <person name="Repkova J."/>
        </authorList>
    </citation>
    <scope>NUCLEOTIDE SEQUENCE [LARGE SCALE GENOMIC DNA]</scope>
    <source>
        <strain evidence="2">cv. Tatra</strain>
        <tissue evidence="1">Young leaves</tissue>
    </source>
</reference>
<comment type="caution">
    <text evidence="1">The sequence shown here is derived from an EMBL/GenBank/DDBJ whole genome shotgun (WGS) entry which is preliminary data.</text>
</comment>
<gene>
    <name evidence="1" type="ORF">L195_g063493</name>
</gene>
<reference evidence="1 2" key="1">
    <citation type="journal article" date="2014" name="Am. J. Bot.">
        <title>Genome assembly and annotation for red clover (Trifolium pratense; Fabaceae).</title>
        <authorList>
            <person name="Istvanek J."/>
            <person name="Jaros M."/>
            <person name="Krenek A."/>
            <person name="Repkova J."/>
        </authorList>
    </citation>
    <scope>NUCLEOTIDE SEQUENCE [LARGE SCALE GENOMIC DNA]</scope>
    <source>
        <strain evidence="2">cv. Tatra</strain>
        <tissue evidence="1">Young leaves</tissue>
    </source>
</reference>
<dbReference type="AlphaFoldDB" id="A0A2K3KM63"/>
<protein>
    <submittedName>
        <fullName evidence="1">Uncharacterized protein</fullName>
    </submittedName>
</protein>
<sequence>MLHGYSVLDRVPVPGMYQYAYGTPM</sequence>
<feature type="non-terminal residue" evidence="1">
    <location>
        <position position="25"/>
    </location>
</feature>
<evidence type="ECO:0000313" key="1">
    <source>
        <dbReference type="EMBL" id="PNX67387.1"/>
    </source>
</evidence>
<proteinExistence type="predicted"/>
<name>A0A2K3KM63_TRIPR</name>
<dbReference type="Proteomes" id="UP000236291">
    <property type="component" value="Unassembled WGS sequence"/>
</dbReference>
<accession>A0A2K3KM63</accession>
<dbReference type="EMBL" id="ASHM01208730">
    <property type="protein sequence ID" value="PNX67387.1"/>
    <property type="molecule type" value="Genomic_DNA"/>
</dbReference>
<evidence type="ECO:0000313" key="2">
    <source>
        <dbReference type="Proteomes" id="UP000236291"/>
    </source>
</evidence>